<dbReference type="Proteomes" id="UP000013827">
    <property type="component" value="Unassembled WGS sequence"/>
</dbReference>
<dbReference type="PANTHER" id="PTHR43179:SF12">
    <property type="entry name" value="GALACTOFURANOSYLTRANSFERASE GLFT2"/>
    <property type="match status" value="1"/>
</dbReference>
<dbReference type="Gene3D" id="3.90.550.10">
    <property type="entry name" value="Spore Coat Polysaccharide Biosynthesis Protein SpsA, Chain A"/>
    <property type="match status" value="1"/>
</dbReference>
<accession>A0A0D3I5X5</accession>
<reference evidence="6" key="1">
    <citation type="journal article" date="2013" name="Nature">
        <title>Pan genome of the phytoplankton Emiliania underpins its global distribution.</title>
        <authorList>
            <person name="Read B.A."/>
            <person name="Kegel J."/>
            <person name="Klute M.J."/>
            <person name="Kuo A."/>
            <person name="Lefebvre S.C."/>
            <person name="Maumus F."/>
            <person name="Mayer C."/>
            <person name="Miller J."/>
            <person name="Monier A."/>
            <person name="Salamov A."/>
            <person name="Young J."/>
            <person name="Aguilar M."/>
            <person name="Claverie J.M."/>
            <person name="Frickenhaus S."/>
            <person name="Gonzalez K."/>
            <person name="Herman E.K."/>
            <person name="Lin Y.C."/>
            <person name="Napier J."/>
            <person name="Ogata H."/>
            <person name="Sarno A.F."/>
            <person name="Shmutz J."/>
            <person name="Schroeder D."/>
            <person name="de Vargas C."/>
            <person name="Verret F."/>
            <person name="von Dassow P."/>
            <person name="Valentin K."/>
            <person name="Van de Peer Y."/>
            <person name="Wheeler G."/>
            <person name="Dacks J.B."/>
            <person name="Delwiche C.F."/>
            <person name="Dyhrman S.T."/>
            <person name="Glockner G."/>
            <person name="John U."/>
            <person name="Richards T."/>
            <person name="Worden A.Z."/>
            <person name="Zhang X."/>
            <person name="Grigoriev I.V."/>
            <person name="Allen A.E."/>
            <person name="Bidle K."/>
            <person name="Borodovsky M."/>
            <person name="Bowler C."/>
            <person name="Brownlee C."/>
            <person name="Cock J.M."/>
            <person name="Elias M."/>
            <person name="Gladyshev V.N."/>
            <person name="Groth M."/>
            <person name="Guda C."/>
            <person name="Hadaegh A."/>
            <person name="Iglesias-Rodriguez M.D."/>
            <person name="Jenkins J."/>
            <person name="Jones B.M."/>
            <person name="Lawson T."/>
            <person name="Leese F."/>
            <person name="Lindquist E."/>
            <person name="Lobanov A."/>
            <person name="Lomsadze A."/>
            <person name="Malik S.B."/>
            <person name="Marsh M.E."/>
            <person name="Mackinder L."/>
            <person name="Mock T."/>
            <person name="Mueller-Roeber B."/>
            <person name="Pagarete A."/>
            <person name="Parker M."/>
            <person name="Probert I."/>
            <person name="Quesneville H."/>
            <person name="Raines C."/>
            <person name="Rensing S.A."/>
            <person name="Riano-Pachon D.M."/>
            <person name="Richier S."/>
            <person name="Rokitta S."/>
            <person name="Shiraiwa Y."/>
            <person name="Soanes D.M."/>
            <person name="van der Giezen M."/>
            <person name="Wahlund T.M."/>
            <person name="Williams B."/>
            <person name="Wilson W."/>
            <person name="Wolfe G."/>
            <person name="Wurch L.L."/>
        </authorList>
    </citation>
    <scope>NUCLEOTIDE SEQUENCE</scope>
</reference>
<name>A0A0D3I5X5_EMIH1</name>
<dbReference type="SUPFAM" id="SSF53448">
    <property type="entry name" value="Nucleotide-diphospho-sugar transferases"/>
    <property type="match status" value="1"/>
</dbReference>
<dbReference type="InterPro" id="IPR029044">
    <property type="entry name" value="Nucleotide-diphossugar_trans"/>
</dbReference>
<evidence type="ECO:0000256" key="1">
    <source>
        <dbReference type="ARBA" id="ARBA00006739"/>
    </source>
</evidence>
<keyword evidence="2" id="KW-0328">Glycosyltransferase</keyword>
<sequence>MMTEVHARRDTASDVRTYNFTSVLDSPPFTTYEIAILLPLRCTEEFPVDVWVDSVNASFATLNAKLFIGVDEDDAGWAACERALNSKLTLAVPYEVKMFPPAKPAIICPIWASLALKAYRLGCSYFVLWGDDVRVDPADWFTQMVQPTLGPADLGCVAPIDVNDPSVTTFPIVTRAHFDVFGRLFSPRFINQDADPYLFELYRRVGRASVLTDARVTNLRGGAAAWPVQDANPRYERQPLASWKQECLAPDAQQLIKVIGSPAAPFVTIDVVVPSFRTPCELLWRMTSLHDPPGCSVKYIIVVDNPSAPNLNEILKLQSERVRVRVNPENVGASSSRSRGLAEACAEWVLFFDDDVEVTQACLNAYALAAADRGAKYSGFVGSTILPPVANLLHEATRLSDITFFYNLPKWMGETVPWGVTANIMVRRVDDLEFDTVYAKTGGGEDVDYCVELVHALKLPLGRVVEAKVIHDWWPCTDGRALAYLHRFWKWTMGDGYLLYKHPQYVYISFPNVVELSLALVLTAGWLVPCILVLRLLGAIWIIEVGCETIRALQGPEARHLKATDRLIAAFLSFLVKNVVDAGHLTFHLIHMRPAFVLHRFDFFLGRHGLPAIERRKFAQRNALWIAAMALTMRS</sequence>
<keyword evidence="3" id="KW-0808">Transferase</keyword>
<dbReference type="eggNOG" id="ENOG502RYKE">
    <property type="taxonomic scope" value="Eukaryota"/>
</dbReference>
<dbReference type="RefSeq" id="XP_005759089.1">
    <property type="nucleotide sequence ID" value="XM_005759032.1"/>
</dbReference>
<dbReference type="PaxDb" id="2903-EOD06660"/>
<keyword evidence="6" id="KW-1185">Reference proteome</keyword>
<dbReference type="KEGG" id="ehx:EMIHUDRAFT_121233"/>
<dbReference type="GO" id="GO:0016757">
    <property type="term" value="F:glycosyltransferase activity"/>
    <property type="evidence" value="ECO:0007669"/>
    <property type="project" value="UniProtKB-KW"/>
</dbReference>
<dbReference type="AlphaFoldDB" id="A0A0D3I5X5"/>
<feature type="domain" description="Glycosyltransferase 2-like" evidence="4">
    <location>
        <begin position="271"/>
        <end position="372"/>
    </location>
</feature>
<dbReference type="InterPro" id="IPR001173">
    <property type="entry name" value="Glyco_trans_2-like"/>
</dbReference>
<dbReference type="HOGENOM" id="CLU_005635_1_0_1"/>
<dbReference type="PANTHER" id="PTHR43179">
    <property type="entry name" value="RHAMNOSYLTRANSFERASE WBBL"/>
    <property type="match status" value="1"/>
</dbReference>
<evidence type="ECO:0000256" key="2">
    <source>
        <dbReference type="ARBA" id="ARBA00022676"/>
    </source>
</evidence>
<evidence type="ECO:0000259" key="4">
    <source>
        <dbReference type="Pfam" id="PF00535"/>
    </source>
</evidence>
<reference evidence="5" key="2">
    <citation type="submission" date="2024-10" db="UniProtKB">
        <authorList>
            <consortium name="EnsemblProtists"/>
        </authorList>
    </citation>
    <scope>IDENTIFICATION</scope>
</reference>
<dbReference type="STRING" id="2903.R1CWB9"/>
<comment type="similarity">
    <text evidence="1">Belongs to the glycosyltransferase 2 family.</text>
</comment>
<dbReference type="Pfam" id="PF00535">
    <property type="entry name" value="Glycos_transf_2"/>
    <property type="match status" value="1"/>
</dbReference>
<dbReference type="EnsemblProtists" id="EOD06660">
    <property type="protein sequence ID" value="EOD06660"/>
    <property type="gene ID" value="EMIHUDRAFT_121233"/>
</dbReference>
<protein>
    <recommendedName>
        <fullName evidence="4">Glycosyltransferase 2-like domain-containing protein</fullName>
    </recommendedName>
</protein>
<evidence type="ECO:0000256" key="3">
    <source>
        <dbReference type="ARBA" id="ARBA00022679"/>
    </source>
</evidence>
<evidence type="ECO:0000313" key="6">
    <source>
        <dbReference type="Proteomes" id="UP000013827"/>
    </source>
</evidence>
<dbReference type="GeneID" id="17252809"/>
<proteinExistence type="inferred from homology"/>
<evidence type="ECO:0000313" key="5">
    <source>
        <dbReference type="EnsemblProtists" id="EOD06660"/>
    </source>
</evidence>
<organism evidence="5 6">
    <name type="scientific">Emiliania huxleyi (strain CCMP1516)</name>
    <dbReference type="NCBI Taxonomy" id="280463"/>
    <lineage>
        <taxon>Eukaryota</taxon>
        <taxon>Haptista</taxon>
        <taxon>Haptophyta</taxon>
        <taxon>Prymnesiophyceae</taxon>
        <taxon>Isochrysidales</taxon>
        <taxon>Noelaerhabdaceae</taxon>
        <taxon>Emiliania</taxon>
    </lineage>
</organism>